<evidence type="ECO:0000256" key="2">
    <source>
        <dbReference type="ARBA" id="ARBA00022475"/>
    </source>
</evidence>
<keyword evidence="4 6" id="KW-1133">Transmembrane helix</keyword>
<dbReference type="GO" id="GO:0005886">
    <property type="term" value="C:plasma membrane"/>
    <property type="evidence" value="ECO:0007669"/>
    <property type="project" value="UniProtKB-SubCell"/>
</dbReference>
<evidence type="ECO:0000256" key="1">
    <source>
        <dbReference type="ARBA" id="ARBA00004651"/>
    </source>
</evidence>
<dbReference type="Pfam" id="PF02588">
    <property type="entry name" value="YitT_membrane"/>
    <property type="match status" value="1"/>
</dbReference>
<protein>
    <recommendedName>
        <fullName evidence="9">YitT family protein</fullName>
    </recommendedName>
</protein>
<dbReference type="Proteomes" id="UP000094291">
    <property type="component" value="Unassembled WGS sequence"/>
</dbReference>
<evidence type="ECO:0000256" key="5">
    <source>
        <dbReference type="ARBA" id="ARBA00023136"/>
    </source>
</evidence>
<feature type="transmembrane region" description="Helical" evidence="6">
    <location>
        <begin position="21"/>
        <end position="52"/>
    </location>
</feature>
<feature type="transmembrane region" description="Helical" evidence="6">
    <location>
        <begin position="88"/>
        <end position="107"/>
    </location>
</feature>
<evidence type="ECO:0000313" key="8">
    <source>
        <dbReference type="Proteomes" id="UP000094291"/>
    </source>
</evidence>
<feature type="transmembrane region" description="Helical" evidence="6">
    <location>
        <begin position="113"/>
        <end position="131"/>
    </location>
</feature>
<evidence type="ECO:0000256" key="3">
    <source>
        <dbReference type="ARBA" id="ARBA00022692"/>
    </source>
</evidence>
<feature type="transmembrane region" description="Helical" evidence="6">
    <location>
        <begin position="58"/>
        <end position="76"/>
    </location>
</feature>
<dbReference type="PANTHER" id="PTHR33545">
    <property type="entry name" value="UPF0750 MEMBRANE PROTEIN YITT-RELATED"/>
    <property type="match status" value="1"/>
</dbReference>
<dbReference type="STRING" id="197479.BFW38_16730"/>
<evidence type="ECO:0000313" key="7">
    <source>
        <dbReference type="EMBL" id="ODC05545.1"/>
    </source>
</evidence>
<keyword evidence="8" id="KW-1185">Reference proteome</keyword>
<evidence type="ECO:0008006" key="9">
    <source>
        <dbReference type="Google" id="ProtNLM"/>
    </source>
</evidence>
<keyword evidence="5 6" id="KW-0472">Membrane</keyword>
<dbReference type="AlphaFoldDB" id="A0A1E2VFV9"/>
<proteinExistence type="predicted"/>
<dbReference type="InterPro" id="IPR051461">
    <property type="entry name" value="UPF0750_membrane"/>
</dbReference>
<dbReference type="EMBL" id="MDTQ01000001">
    <property type="protein sequence ID" value="ODC05545.1"/>
    <property type="molecule type" value="Genomic_DNA"/>
</dbReference>
<dbReference type="InterPro" id="IPR003740">
    <property type="entry name" value="YitT"/>
</dbReference>
<reference evidence="7 8" key="1">
    <citation type="submission" date="2016-08" db="EMBL/GenBank/DDBJ databases">
        <authorList>
            <person name="Seilhamer J.J."/>
        </authorList>
    </citation>
    <scope>NUCLEOTIDE SEQUENCE [LARGE SCALE GENOMIC DNA]</scope>
    <source>
        <strain evidence="7 8">PH27A</strain>
    </source>
</reference>
<evidence type="ECO:0000256" key="6">
    <source>
        <dbReference type="SAM" id="Phobius"/>
    </source>
</evidence>
<accession>A0A1E2VFV9</accession>
<keyword evidence="2" id="KW-1003">Cell membrane</keyword>
<evidence type="ECO:0000256" key="4">
    <source>
        <dbReference type="ARBA" id="ARBA00022989"/>
    </source>
</evidence>
<dbReference type="PANTHER" id="PTHR33545:SF5">
    <property type="entry name" value="UPF0750 MEMBRANE PROTEIN YITT"/>
    <property type="match status" value="1"/>
</dbReference>
<comment type="caution">
    <text evidence="7">The sequence shown here is derived from an EMBL/GenBank/DDBJ whole genome shotgun (WGS) entry which is preliminary data.</text>
</comment>
<comment type="subcellular location">
    <subcellularLocation>
        <location evidence="1">Cell membrane</location>
        <topology evidence="1">Multi-pass membrane protein</topology>
    </subcellularLocation>
</comment>
<keyword evidence="3 6" id="KW-0812">Transmembrane</keyword>
<name>A0A1E2VFV9_9GAMM</name>
<sequence>MQERPSSRLGLRHRLEAWLPLLEGSLLVALGVQLLKSAGLMVSGTAGISLLLNHASGWNFGLIFFVINLPFYALAIQRMGWAYSFRTFICITLLSVIAETLGLGLTLSEIHPLLAAPVAGLLIGLGLVILFRRQASLGGFNILAAWLEKQWGLHPGRTLLCTDMSVIALGLYLLPWHQVLWSLLAFVSLASVVGRYHRQSEVERHAR</sequence>
<gene>
    <name evidence="7" type="ORF">BFW38_16730</name>
</gene>
<organism evidence="7 8">
    <name type="scientific">Terasakiispira papahanaumokuakeensis</name>
    <dbReference type="NCBI Taxonomy" id="197479"/>
    <lineage>
        <taxon>Bacteria</taxon>
        <taxon>Pseudomonadati</taxon>
        <taxon>Pseudomonadota</taxon>
        <taxon>Gammaproteobacteria</taxon>
        <taxon>Oceanospirillales</taxon>
        <taxon>Terasakiispira</taxon>
    </lineage>
</organism>